<keyword evidence="2" id="KW-1185">Reference proteome</keyword>
<comment type="caution">
    <text evidence="1">The sequence shown here is derived from an EMBL/GenBank/DDBJ whole genome shotgun (WGS) entry which is preliminary data.</text>
</comment>
<organism evidence="1 2">
    <name type="scientific">Imhoffiella purpurea</name>
    <dbReference type="NCBI Taxonomy" id="1249627"/>
    <lineage>
        <taxon>Bacteria</taxon>
        <taxon>Pseudomonadati</taxon>
        <taxon>Pseudomonadota</taxon>
        <taxon>Gammaproteobacteria</taxon>
        <taxon>Chromatiales</taxon>
        <taxon>Chromatiaceae</taxon>
        <taxon>Imhoffiella</taxon>
    </lineage>
</organism>
<protein>
    <submittedName>
        <fullName evidence="1">Uncharacterized protein</fullName>
    </submittedName>
</protein>
<evidence type="ECO:0000313" key="1">
    <source>
        <dbReference type="EMBL" id="EXJ16136.1"/>
    </source>
</evidence>
<accession>W9VGK1</accession>
<reference evidence="1 2" key="1">
    <citation type="submission" date="2012-11" db="EMBL/GenBank/DDBJ databases">
        <title>Genome assembly of Thiorhodococcus sp. AK35.</title>
        <authorList>
            <person name="Nupur N."/>
            <person name="Khatri I."/>
            <person name="Subramanian S."/>
            <person name="Pinnaka A."/>
        </authorList>
    </citation>
    <scope>NUCLEOTIDE SEQUENCE [LARGE SCALE GENOMIC DNA]</scope>
    <source>
        <strain evidence="1 2">AK35</strain>
    </source>
</reference>
<dbReference type="EMBL" id="AONC01000015">
    <property type="protein sequence ID" value="EXJ16136.1"/>
    <property type="molecule type" value="Genomic_DNA"/>
</dbReference>
<dbReference type="STRING" id="1249627.D779_0605"/>
<gene>
    <name evidence="1" type="ORF">D779_0605</name>
</gene>
<sequence>MRRWHRAFEGQAPRAHAAFLVSLGIGADEIAAIRAWSSEPDPQTPD</sequence>
<name>W9VGK1_9GAMM</name>
<evidence type="ECO:0000313" key="2">
    <source>
        <dbReference type="Proteomes" id="UP000019460"/>
    </source>
</evidence>
<dbReference type="eggNOG" id="COG0789">
    <property type="taxonomic scope" value="Bacteria"/>
</dbReference>
<proteinExistence type="predicted"/>
<dbReference type="AlphaFoldDB" id="W9VGK1"/>
<dbReference type="Proteomes" id="UP000019460">
    <property type="component" value="Unassembled WGS sequence"/>
</dbReference>